<protein>
    <recommendedName>
        <fullName evidence="6">SWIM-type domain-containing protein</fullName>
    </recommendedName>
</protein>
<name>A0A6J8DPJ2_MYTCO</name>
<feature type="transmembrane region" description="Helical" evidence="5">
    <location>
        <begin position="570"/>
        <end position="595"/>
    </location>
</feature>
<dbReference type="Pfam" id="PF05461">
    <property type="entry name" value="ApoL"/>
    <property type="match status" value="1"/>
</dbReference>
<dbReference type="GO" id="GO:0008270">
    <property type="term" value="F:zinc ion binding"/>
    <property type="evidence" value="ECO:0007669"/>
    <property type="project" value="UniProtKB-KW"/>
</dbReference>
<dbReference type="PANTHER" id="PTHR14096">
    <property type="entry name" value="APOLIPOPROTEIN L"/>
    <property type="match status" value="1"/>
</dbReference>
<dbReference type="EMBL" id="CACVKT020007664">
    <property type="protein sequence ID" value="CAC5409989.1"/>
    <property type="molecule type" value="Genomic_DNA"/>
</dbReference>
<evidence type="ECO:0000256" key="3">
    <source>
        <dbReference type="ARBA" id="ARBA00022723"/>
    </source>
</evidence>
<accession>A0A6J8DPJ2</accession>
<dbReference type="InterPro" id="IPR007527">
    <property type="entry name" value="Znf_SWIM"/>
</dbReference>
<organism evidence="7 8">
    <name type="scientific">Mytilus coruscus</name>
    <name type="common">Sea mussel</name>
    <dbReference type="NCBI Taxonomy" id="42192"/>
    <lineage>
        <taxon>Eukaryota</taxon>
        <taxon>Metazoa</taxon>
        <taxon>Spiralia</taxon>
        <taxon>Lophotrochozoa</taxon>
        <taxon>Mollusca</taxon>
        <taxon>Bivalvia</taxon>
        <taxon>Autobranchia</taxon>
        <taxon>Pteriomorphia</taxon>
        <taxon>Mytilida</taxon>
        <taxon>Mytiloidea</taxon>
        <taxon>Mytilidae</taxon>
        <taxon>Mytilinae</taxon>
        <taxon>Mytilus</taxon>
    </lineage>
</organism>
<evidence type="ECO:0000259" key="6">
    <source>
        <dbReference type="PROSITE" id="PS50966"/>
    </source>
</evidence>
<evidence type="ECO:0000313" key="7">
    <source>
        <dbReference type="EMBL" id="CAC5409989.1"/>
    </source>
</evidence>
<keyword evidence="8" id="KW-1185">Reference proteome</keyword>
<dbReference type="OrthoDB" id="10049726at2759"/>
<keyword evidence="5" id="KW-0812">Transmembrane</keyword>
<dbReference type="Proteomes" id="UP000507470">
    <property type="component" value="Unassembled WGS sequence"/>
</dbReference>
<evidence type="ECO:0000256" key="2">
    <source>
        <dbReference type="ARBA" id="ARBA00010090"/>
    </source>
</evidence>
<dbReference type="Pfam" id="PF13359">
    <property type="entry name" value="DDE_Tnp_4"/>
    <property type="match status" value="1"/>
</dbReference>
<reference evidence="7 8" key="1">
    <citation type="submission" date="2020-06" db="EMBL/GenBank/DDBJ databases">
        <authorList>
            <person name="Li R."/>
            <person name="Bekaert M."/>
        </authorList>
    </citation>
    <scope>NUCLEOTIDE SEQUENCE [LARGE SCALE GENOMIC DNA]</scope>
    <source>
        <strain evidence="8">wild</strain>
    </source>
</reference>
<keyword evidence="5" id="KW-1133">Transmembrane helix</keyword>
<feature type="transmembrane region" description="Helical" evidence="5">
    <location>
        <begin position="707"/>
        <end position="727"/>
    </location>
</feature>
<sequence>MTCPELLQRAIRSEYFCKGTSHQQYSCLFDEHNQSYVESCSYPDFVRLGQKYVVSGLRLNTDCSSKRYQPFKFWSNTSSQCVYRKSKCSEIGQIIVNNDSSIKDTLCRCDFTKGFGFIVKPRNPCFCIPSEEDCTCYAVVCPLNYTLTADYKCQPETILKPITFCSKIARNDKEITDQDLKSGFNHMSHSVFAQSHTTPTAKTLFTGNNEDTAVLILDGTYIYIQKSSYHKFQKKTYSMHKNRPLVKPMIIVGSDGYILSVLGPYYANAHNNDASITKHLFKTNAEDIKQWIKDDDVLVVDRGYRDAQAFLESLNLKVEMPCFIKKGQKQHTTEEANSSRLITKVRWVVESANGRIKQWRFLDKVVSNHFVPYIGDFVGIVSAFINCFRAPLINDFCNEELGQTMLDRAQLGNQVQKYVEDNNLIRKKAIYSEVNGTENVLDFPKLTLQQIRDITMGVYQLKQAPRYTESHLSDNNYMLQTCRDRPNLLRVKLTSRHSSSRVYSLWIEFSGDEVTGWYCTCKVGARVVGCCAHIASTMWYLGYSRWELETPSTFSKTISKNISKSSERGIGIITCVIAITIALEVGVTVGLWLLLKQTDPESLNTKTGSTDKKINYQAGNTDNKAKDQHIDGLKLELTKFERELLDWINNTKLVIETLNFLANELDVNFISNRKEKIRGSAAGILGSVIGIAGISLSPFTFGASLGLVIAGGVIGGIGGVTIGHSFIKDNVLSKQSKRNANRELDRYSAASEIAKRRCLELSFQLQKKGEIEDSFPEWTKFWCRIAHGQEETKEQQKTNWKEIKNTIETSLLEIQSTSRFLGEGIGAGIRIAGVAVRITGTSLHVASGLIGALMIPLDIHTLVTSVNDERKKNRHETSTMITEISKAINNELPKEDDIKEMINSTLSRL</sequence>
<dbReference type="GO" id="GO:0016020">
    <property type="term" value="C:membrane"/>
    <property type="evidence" value="ECO:0007669"/>
    <property type="project" value="TreeGrafter"/>
</dbReference>
<dbReference type="GO" id="GO:0006869">
    <property type="term" value="P:lipid transport"/>
    <property type="evidence" value="ECO:0007669"/>
    <property type="project" value="InterPro"/>
</dbReference>
<keyword evidence="3" id="KW-0479">Metal-binding</keyword>
<keyword evidence="4" id="KW-0862">Zinc</keyword>
<keyword evidence="4" id="KW-0863">Zinc-finger</keyword>
<evidence type="ECO:0000256" key="5">
    <source>
        <dbReference type="SAM" id="Phobius"/>
    </source>
</evidence>
<feature type="transmembrane region" description="Helical" evidence="5">
    <location>
        <begin position="681"/>
        <end position="701"/>
    </location>
</feature>
<dbReference type="GO" id="GO:0005576">
    <property type="term" value="C:extracellular region"/>
    <property type="evidence" value="ECO:0007669"/>
    <property type="project" value="InterPro"/>
</dbReference>
<gene>
    <name evidence="7" type="ORF">MCOR_43199</name>
</gene>
<feature type="domain" description="SWIM-type" evidence="6">
    <location>
        <begin position="503"/>
        <end position="542"/>
    </location>
</feature>
<evidence type="ECO:0000313" key="8">
    <source>
        <dbReference type="Proteomes" id="UP000507470"/>
    </source>
</evidence>
<dbReference type="InterPro" id="IPR027806">
    <property type="entry name" value="HARBI1_dom"/>
</dbReference>
<proteinExistence type="inferred from homology"/>
<evidence type="ECO:0000256" key="1">
    <source>
        <dbReference type="ARBA" id="ARBA00001968"/>
    </source>
</evidence>
<dbReference type="GO" id="GO:0042157">
    <property type="term" value="P:lipoprotein metabolic process"/>
    <property type="evidence" value="ECO:0007669"/>
    <property type="project" value="InterPro"/>
</dbReference>
<evidence type="ECO:0000256" key="4">
    <source>
        <dbReference type="PROSITE-ProRule" id="PRU00325"/>
    </source>
</evidence>
<comment type="similarity">
    <text evidence="2">Belongs to the apolipoprotein L family.</text>
</comment>
<keyword evidence="5" id="KW-0472">Membrane</keyword>
<dbReference type="InterPro" id="IPR008405">
    <property type="entry name" value="ApoL"/>
</dbReference>
<dbReference type="PANTHER" id="PTHR14096:SF28">
    <property type="entry name" value="APOLIPOPROTEIN L, 1-RELATED"/>
    <property type="match status" value="1"/>
</dbReference>
<dbReference type="PROSITE" id="PS50966">
    <property type="entry name" value="ZF_SWIM"/>
    <property type="match status" value="1"/>
</dbReference>
<dbReference type="GO" id="GO:0008289">
    <property type="term" value="F:lipid binding"/>
    <property type="evidence" value="ECO:0007669"/>
    <property type="project" value="InterPro"/>
</dbReference>
<dbReference type="AlphaFoldDB" id="A0A6J8DPJ2"/>
<comment type="cofactor">
    <cofactor evidence="1">
        <name>a divalent metal cation</name>
        <dbReference type="ChEBI" id="CHEBI:60240"/>
    </cofactor>
</comment>